<dbReference type="GO" id="GO:0003676">
    <property type="term" value="F:nucleic acid binding"/>
    <property type="evidence" value="ECO:0007669"/>
    <property type="project" value="InterPro"/>
</dbReference>
<sequence>MVSPWAINYLWRYQDVNIGRSSSMGQSSCNVDKEESSIEVDLALGEVNLFMDVGIRYEDWKIGMGTLAYNPNGHVFFSSAASCVRSFEPHVAKAKALLQGLSRCLQLGYTSVTVFSDCSRLVLHVNSKDLRLNKFSIVLNYIDYVCKSCNSISLTHCKRSKNTIAHSLAKQTLDLDESRV</sequence>
<accession>A0A803QLG2</accession>
<dbReference type="SUPFAM" id="SSF53098">
    <property type="entry name" value="Ribonuclease H-like"/>
    <property type="match status" value="1"/>
</dbReference>
<feature type="domain" description="RNase H type-1" evidence="1">
    <location>
        <begin position="61"/>
        <end position="171"/>
    </location>
</feature>
<proteinExistence type="predicted"/>
<dbReference type="InterPro" id="IPR052929">
    <property type="entry name" value="RNase_H-like_EbsB-rel"/>
</dbReference>
<reference evidence="2" key="1">
    <citation type="submission" date="2021-03" db="UniProtKB">
        <authorList>
            <consortium name="EnsemblPlants"/>
        </authorList>
    </citation>
    <scope>IDENTIFICATION</scope>
</reference>
<dbReference type="PANTHER" id="PTHR47074:SF11">
    <property type="entry name" value="REVERSE TRANSCRIPTASE-LIKE PROTEIN"/>
    <property type="match status" value="1"/>
</dbReference>
<evidence type="ECO:0000313" key="3">
    <source>
        <dbReference type="Proteomes" id="UP000596661"/>
    </source>
</evidence>
<protein>
    <recommendedName>
        <fullName evidence="1">RNase H type-1 domain-containing protein</fullName>
    </recommendedName>
</protein>
<dbReference type="EnsemblPlants" id="evm.model.10.1955">
    <property type="protein sequence ID" value="cds.evm.model.10.1955"/>
    <property type="gene ID" value="evm.TU.10.1955"/>
</dbReference>
<evidence type="ECO:0000259" key="1">
    <source>
        <dbReference type="Pfam" id="PF13456"/>
    </source>
</evidence>
<dbReference type="InterPro" id="IPR036397">
    <property type="entry name" value="RNaseH_sf"/>
</dbReference>
<dbReference type="CDD" id="cd06222">
    <property type="entry name" value="RNase_H_like"/>
    <property type="match status" value="1"/>
</dbReference>
<dbReference type="Proteomes" id="UP000596661">
    <property type="component" value="Unassembled WGS sequence"/>
</dbReference>
<dbReference type="Gene3D" id="3.30.420.10">
    <property type="entry name" value="Ribonuclease H-like superfamily/Ribonuclease H"/>
    <property type="match status" value="1"/>
</dbReference>
<dbReference type="InterPro" id="IPR044730">
    <property type="entry name" value="RNase_H-like_dom_plant"/>
</dbReference>
<dbReference type="InterPro" id="IPR012337">
    <property type="entry name" value="RNaseH-like_sf"/>
</dbReference>
<dbReference type="Pfam" id="PF13456">
    <property type="entry name" value="RVT_3"/>
    <property type="match status" value="1"/>
</dbReference>
<keyword evidence="3" id="KW-1185">Reference proteome</keyword>
<dbReference type="PANTHER" id="PTHR47074">
    <property type="entry name" value="BNAC02G40300D PROTEIN"/>
    <property type="match status" value="1"/>
</dbReference>
<name>A0A803QLG2_CANSA</name>
<dbReference type="EMBL" id="UZAU01000821">
    <property type="status" value="NOT_ANNOTATED_CDS"/>
    <property type="molecule type" value="Genomic_DNA"/>
</dbReference>
<dbReference type="GO" id="GO:0004523">
    <property type="term" value="F:RNA-DNA hybrid ribonuclease activity"/>
    <property type="evidence" value="ECO:0007669"/>
    <property type="project" value="InterPro"/>
</dbReference>
<evidence type="ECO:0000313" key="2">
    <source>
        <dbReference type="EnsemblPlants" id="cds.evm.model.10.1955"/>
    </source>
</evidence>
<dbReference type="AlphaFoldDB" id="A0A803QLG2"/>
<dbReference type="Gramene" id="evm.model.10.1955">
    <property type="protein sequence ID" value="cds.evm.model.10.1955"/>
    <property type="gene ID" value="evm.TU.10.1955"/>
</dbReference>
<organism evidence="2 3">
    <name type="scientific">Cannabis sativa</name>
    <name type="common">Hemp</name>
    <name type="synonym">Marijuana</name>
    <dbReference type="NCBI Taxonomy" id="3483"/>
    <lineage>
        <taxon>Eukaryota</taxon>
        <taxon>Viridiplantae</taxon>
        <taxon>Streptophyta</taxon>
        <taxon>Embryophyta</taxon>
        <taxon>Tracheophyta</taxon>
        <taxon>Spermatophyta</taxon>
        <taxon>Magnoliopsida</taxon>
        <taxon>eudicotyledons</taxon>
        <taxon>Gunneridae</taxon>
        <taxon>Pentapetalae</taxon>
        <taxon>rosids</taxon>
        <taxon>fabids</taxon>
        <taxon>Rosales</taxon>
        <taxon>Cannabaceae</taxon>
        <taxon>Cannabis</taxon>
    </lineage>
</organism>
<dbReference type="InterPro" id="IPR002156">
    <property type="entry name" value="RNaseH_domain"/>
</dbReference>